<accession>A0A401H351</accession>
<proteinExistence type="predicted"/>
<dbReference type="Proteomes" id="UP000287166">
    <property type="component" value="Unassembled WGS sequence"/>
</dbReference>
<dbReference type="GeneID" id="38785707"/>
<dbReference type="AlphaFoldDB" id="A0A401H351"/>
<dbReference type="SUPFAM" id="SSF53474">
    <property type="entry name" value="alpha/beta-Hydrolases"/>
    <property type="match status" value="1"/>
</dbReference>
<gene>
    <name evidence="1" type="ORF">SCP_1401950</name>
</gene>
<dbReference type="Gene3D" id="3.40.50.1820">
    <property type="entry name" value="alpha/beta hydrolase"/>
    <property type="match status" value="1"/>
</dbReference>
<keyword evidence="2" id="KW-1185">Reference proteome</keyword>
<evidence type="ECO:0000313" key="1">
    <source>
        <dbReference type="EMBL" id="GBE88790.1"/>
    </source>
</evidence>
<dbReference type="InParanoid" id="A0A401H351"/>
<dbReference type="RefSeq" id="XP_027619703.1">
    <property type="nucleotide sequence ID" value="XM_027763902.1"/>
</dbReference>
<protein>
    <recommendedName>
        <fullName evidence="3">AB hydrolase-1 domain-containing protein</fullName>
    </recommendedName>
</protein>
<organism evidence="1 2">
    <name type="scientific">Sparassis crispa</name>
    <dbReference type="NCBI Taxonomy" id="139825"/>
    <lineage>
        <taxon>Eukaryota</taxon>
        <taxon>Fungi</taxon>
        <taxon>Dikarya</taxon>
        <taxon>Basidiomycota</taxon>
        <taxon>Agaricomycotina</taxon>
        <taxon>Agaricomycetes</taxon>
        <taxon>Polyporales</taxon>
        <taxon>Sparassidaceae</taxon>
        <taxon>Sparassis</taxon>
    </lineage>
</organism>
<sequence>MPIAPVDSSGNVLYYEDTGRPGQSTDYVTIVMIHGAMFHSAIFRPMIPYAAQHNVRLVLLNLRDYPGSSPYTPAELDALRGPEPAAQAEALLARGLELVSFVHWFIIQENIPSISETPERVGALIGGIVLVPWSAGNSHVLSMLAHADKVPEETKALFDSHLRSIVLYDPSLTTVGTLPPDGLYSPLRERNLTTDKMVAIFPTWVSSYFPQVDDLASDEAMMLTLVLSRVPLELRGDAAAARDPHRTSTVERMGAEMLASVIDPDAMKRSQILISRIDRKVYGENLRRALFHPYFPQGSGEHRFFWPTLRVHVVWCDMTVGDCVLGAQWINVQARSRLYNGKGRSIRVHKLDGANHFVSALLLIWLHP</sequence>
<dbReference type="OrthoDB" id="5311491at2759"/>
<dbReference type="EMBL" id="BFAD01000014">
    <property type="protein sequence ID" value="GBE88790.1"/>
    <property type="molecule type" value="Genomic_DNA"/>
</dbReference>
<name>A0A401H351_9APHY</name>
<evidence type="ECO:0000313" key="2">
    <source>
        <dbReference type="Proteomes" id="UP000287166"/>
    </source>
</evidence>
<dbReference type="InterPro" id="IPR029058">
    <property type="entry name" value="AB_hydrolase_fold"/>
</dbReference>
<evidence type="ECO:0008006" key="3">
    <source>
        <dbReference type="Google" id="ProtNLM"/>
    </source>
</evidence>
<comment type="caution">
    <text evidence="1">The sequence shown here is derived from an EMBL/GenBank/DDBJ whole genome shotgun (WGS) entry which is preliminary data.</text>
</comment>
<reference evidence="1 2" key="1">
    <citation type="journal article" date="2018" name="Sci. Rep.">
        <title>Genome sequence of the cauliflower mushroom Sparassis crispa (Hanabiratake) and its association with beneficial usage.</title>
        <authorList>
            <person name="Kiyama R."/>
            <person name="Furutani Y."/>
            <person name="Kawaguchi K."/>
            <person name="Nakanishi T."/>
        </authorList>
    </citation>
    <scope>NUCLEOTIDE SEQUENCE [LARGE SCALE GENOMIC DNA]</scope>
</reference>